<dbReference type="PANTHER" id="PTHR43394:SF1">
    <property type="entry name" value="ATP-BINDING CASSETTE SUB-FAMILY B MEMBER 10, MITOCHONDRIAL"/>
    <property type="match status" value="1"/>
</dbReference>
<evidence type="ECO:0000259" key="10">
    <source>
        <dbReference type="PROSITE" id="PS50929"/>
    </source>
</evidence>
<dbReference type="FunFam" id="3.40.50.300:FF:000287">
    <property type="entry name" value="Multidrug ABC transporter ATP-binding protein"/>
    <property type="match status" value="1"/>
</dbReference>
<dbReference type="GO" id="GO:0015421">
    <property type="term" value="F:ABC-type oligopeptide transporter activity"/>
    <property type="evidence" value="ECO:0007669"/>
    <property type="project" value="TreeGrafter"/>
</dbReference>
<evidence type="ECO:0000256" key="1">
    <source>
        <dbReference type="ARBA" id="ARBA00004651"/>
    </source>
</evidence>
<keyword evidence="5" id="KW-0067">ATP-binding</keyword>
<evidence type="ECO:0000256" key="4">
    <source>
        <dbReference type="ARBA" id="ARBA00022741"/>
    </source>
</evidence>
<feature type="transmembrane region" description="Helical" evidence="8">
    <location>
        <begin position="393"/>
        <end position="410"/>
    </location>
</feature>
<evidence type="ECO:0000313" key="11">
    <source>
        <dbReference type="EMBL" id="SLM09962.1"/>
    </source>
</evidence>
<feature type="transmembrane region" description="Helical" evidence="8">
    <location>
        <begin position="366"/>
        <end position="387"/>
    </location>
</feature>
<dbReference type="GO" id="GO:0005886">
    <property type="term" value="C:plasma membrane"/>
    <property type="evidence" value="ECO:0007669"/>
    <property type="project" value="UniProtKB-SubCell"/>
</dbReference>
<dbReference type="PROSITE" id="PS50929">
    <property type="entry name" value="ABC_TM1F"/>
    <property type="match status" value="1"/>
</dbReference>
<keyword evidence="2" id="KW-0813">Transport</keyword>
<dbReference type="GO" id="GO:0016887">
    <property type="term" value="F:ATP hydrolysis activity"/>
    <property type="evidence" value="ECO:0007669"/>
    <property type="project" value="InterPro"/>
</dbReference>
<sequence>MAEFFDAEPVTKGYDSQITRRILAYLKPYRLFALIVLITLSVSTAGELLSPTLIRQAVDEALVREWYGLDPSAASRFRSKNGSREIVINNRIYVRTSQLAGITEKERTAMEKQGLLDASPSYIFPLEPDREKKEALALRYSQITISGVWGIVPYSLLTSLSPDDAYLLRSQDSPVLGHYALLLLLVLSIVLLSTFAMTWYTNHIGTLIMKDMRLQLYRHVIEQSLAYLSRQPVGRLVTRLTSDIEVISQFFTDVLSAFIKDATIMLGSLVVLFVLNWKLGLVVFATVPLIFVAAAIARVKARDAFRNQRYWTSKVNSFLSEHISGIDIVKLFVQEKRVSEKFGENNRNLLKANIAEMYVYATFRPFVDFMSTIASALAIFFGAILFLRLDISIGTLIAFINLISMFYSPIKDLSEKYILLQSAMASGERVFGLLDSDDRLPEQLPVLADKEAPSVIRGHIELSNVWFAYKNEEWVLKNISFTVNPGEKIAIVGYTGAGKSTIANLLARFWDIQKGAILIDGVPIGQYPLKRIRKFIQPVPQDVFLFQGSIRENIALGLDLSQEQLETAAKAVYAHEFIMALPKGYDTLLSEGGLNLSLGQRQLISFARVLAHEPSIIILDEATSSIDTETEKLLQKGIEGLLKDHTSIVIAHRLSTIRDADRIIVLGQGHVVETGTHSELIERRGLYWNLYRLQNREME</sequence>
<dbReference type="SUPFAM" id="SSF52540">
    <property type="entry name" value="P-loop containing nucleoside triphosphate hydrolases"/>
    <property type="match status" value="1"/>
</dbReference>
<proteinExistence type="predicted"/>
<comment type="subcellular location">
    <subcellularLocation>
        <location evidence="1">Cell membrane</location>
        <topology evidence="1">Multi-pass membrane protein</topology>
    </subcellularLocation>
</comment>
<feature type="transmembrane region" description="Helical" evidence="8">
    <location>
        <begin position="176"/>
        <end position="200"/>
    </location>
</feature>
<accession>A0A3P3XFS2</accession>
<feature type="transmembrane region" description="Helical" evidence="8">
    <location>
        <begin position="257"/>
        <end position="275"/>
    </location>
</feature>
<dbReference type="InterPro" id="IPR003593">
    <property type="entry name" value="AAA+_ATPase"/>
</dbReference>
<evidence type="ECO:0000259" key="9">
    <source>
        <dbReference type="PROSITE" id="PS50893"/>
    </source>
</evidence>
<dbReference type="GO" id="GO:0005524">
    <property type="term" value="F:ATP binding"/>
    <property type="evidence" value="ECO:0007669"/>
    <property type="project" value="UniProtKB-KW"/>
</dbReference>
<dbReference type="PROSITE" id="PS50893">
    <property type="entry name" value="ABC_TRANSPORTER_2"/>
    <property type="match status" value="1"/>
</dbReference>
<dbReference type="CDD" id="cd18544">
    <property type="entry name" value="ABC_6TM_TmrA_like"/>
    <property type="match status" value="1"/>
</dbReference>
<dbReference type="Pfam" id="PF00005">
    <property type="entry name" value="ABC_tran"/>
    <property type="match status" value="1"/>
</dbReference>
<dbReference type="InterPro" id="IPR011527">
    <property type="entry name" value="ABC1_TM_dom"/>
</dbReference>
<dbReference type="InterPro" id="IPR017871">
    <property type="entry name" value="ABC_transporter-like_CS"/>
</dbReference>
<feature type="domain" description="ABC transmembrane type-1" evidence="10">
    <location>
        <begin position="167"/>
        <end position="422"/>
    </location>
</feature>
<dbReference type="PROSITE" id="PS00211">
    <property type="entry name" value="ABC_TRANSPORTER_1"/>
    <property type="match status" value="1"/>
</dbReference>
<dbReference type="Pfam" id="PF00664">
    <property type="entry name" value="ABC_membrane"/>
    <property type="match status" value="1"/>
</dbReference>
<keyword evidence="4" id="KW-0547">Nucleotide-binding</keyword>
<feature type="domain" description="ABC transporter" evidence="9">
    <location>
        <begin position="460"/>
        <end position="693"/>
    </location>
</feature>
<evidence type="ECO:0000256" key="5">
    <source>
        <dbReference type="ARBA" id="ARBA00022840"/>
    </source>
</evidence>
<protein>
    <submittedName>
        <fullName evidence="11">ABC-type multidrug/protein/lipid transport system, ATPase component</fullName>
    </submittedName>
</protein>
<dbReference type="SUPFAM" id="SSF90123">
    <property type="entry name" value="ABC transporter transmembrane region"/>
    <property type="match status" value="1"/>
</dbReference>
<dbReference type="CDD" id="cd03254">
    <property type="entry name" value="ABCC_Glucan_exporter_like"/>
    <property type="match status" value="1"/>
</dbReference>
<evidence type="ECO:0000256" key="3">
    <source>
        <dbReference type="ARBA" id="ARBA00022692"/>
    </source>
</evidence>
<dbReference type="Gene3D" id="3.40.50.300">
    <property type="entry name" value="P-loop containing nucleotide triphosphate hydrolases"/>
    <property type="match status" value="1"/>
</dbReference>
<evidence type="ECO:0000256" key="8">
    <source>
        <dbReference type="SAM" id="Phobius"/>
    </source>
</evidence>
<dbReference type="InterPro" id="IPR027417">
    <property type="entry name" value="P-loop_NTPase"/>
</dbReference>
<evidence type="ECO:0000256" key="2">
    <source>
        <dbReference type="ARBA" id="ARBA00022448"/>
    </source>
</evidence>
<feature type="transmembrane region" description="Helical" evidence="8">
    <location>
        <begin position="29"/>
        <end position="49"/>
    </location>
</feature>
<dbReference type="InterPro" id="IPR003439">
    <property type="entry name" value="ABC_transporter-like_ATP-bd"/>
</dbReference>
<organism evidence="11">
    <name type="scientific">uncultured spirochete</name>
    <dbReference type="NCBI Taxonomy" id="156406"/>
    <lineage>
        <taxon>Bacteria</taxon>
        <taxon>Pseudomonadati</taxon>
        <taxon>Spirochaetota</taxon>
        <taxon>Spirochaetia</taxon>
        <taxon>Spirochaetales</taxon>
        <taxon>environmental samples</taxon>
    </lineage>
</organism>
<evidence type="ECO:0000256" key="6">
    <source>
        <dbReference type="ARBA" id="ARBA00022989"/>
    </source>
</evidence>
<evidence type="ECO:0000256" key="7">
    <source>
        <dbReference type="ARBA" id="ARBA00023136"/>
    </source>
</evidence>
<keyword evidence="6 8" id="KW-1133">Transmembrane helix</keyword>
<name>A0A3P3XFS2_9SPIR</name>
<gene>
    <name evidence="11" type="ORF">SPIROBIBN47_100192</name>
</gene>
<feature type="transmembrane region" description="Helical" evidence="8">
    <location>
        <begin position="281"/>
        <end position="299"/>
    </location>
</feature>
<feature type="transmembrane region" description="Helical" evidence="8">
    <location>
        <begin position="136"/>
        <end position="156"/>
    </location>
</feature>
<keyword evidence="3 8" id="KW-0812">Transmembrane</keyword>
<dbReference type="SMART" id="SM00382">
    <property type="entry name" value="AAA"/>
    <property type="match status" value="1"/>
</dbReference>
<dbReference type="Gene3D" id="1.20.1560.10">
    <property type="entry name" value="ABC transporter type 1, transmembrane domain"/>
    <property type="match status" value="1"/>
</dbReference>
<dbReference type="AlphaFoldDB" id="A0A3P3XFS2"/>
<reference evidence="11" key="1">
    <citation type="submission" date="2017-02" db="EMBL/GenBank/DDBJ databases">
        <authorList>
            <person name="Regsiter A."/>
            <person name="William W."/>
        </authorList>
    </citation>
    <scope>NUCLEOTIDE SEQUENCE</scope>
    <source>
        <strain evidence="11">Bib</strain>
    </source>
</reference>
<dbReference type="InterPro" id="IPR036640">
    <property type="entry name" value="ABC1_TM_sf"/>
</dbReference>
<dbReference type="EMBL" id="FWDM01000002">
    <property type="protein sequence ID" value="SLM09962.1"/>
    <property type="molecule type" value="Genomic_DNA"/>
</dbReference>
<dbReference type="PANTHER" id="PTHR43394">
    <property type="entry name" value="ATP-DEPENDENT PERMEASE MDL1, MITOCHONDRIAL"/>
    <property type="match status" value="1"/>
</dbReference>
<dbReference type="InterPro" id="IPR039421">
    <property type="entry name" value="Type_1_exporter"/>
</dbReference>
<keyword evidence="7 8" id="KW-0472">Membrane</keyword>